<evidence type="ECO:0000256" key="1">
    <source>
        <dbReference type="RuleBase" id="RU365090"/>
    </source>
</evidence>
<dbReference type="CDD" id="cd03522">
    <property type="entry name" value="MoeA_like"/>
    <property type="match status" value="1"/>
</dbReference>
<dbReference type="EC" id="2.10.1.1" evidence="1"/>
<keyword evidence="4" id="KW-1185">Reference proteome</keyword>
<keyword evidence="1" id="KW-0479">Metal-binding</keyword>
<dbReference type="SUPFAM" id="SSF53218">
    <property type="entry name" value="Molybdenum cofactor biosynthesis proteins"/>
    <property type="match status" value="1"/>
</dbReference>
<dbReference type="Gene3D" id="3.40.980.10">
    <property type="entry name" value="MoaB/Mog-like domain"/>
    <property type="match status" value="1"/>
</dbReference>
<dbReference type="InterPro" id="IPR038987">
    <property type="entry name" value="MoeA-like"/>
</dbReference>
<comment type="cofactor">
    <cofactor evidence="1">
        <name>Mg(2+)</name>
        <dbReference type="ChEBI" id="CHEBI:18420"/>
    </cofactor>
</comment>
<dbReference type="Pfam" id="PF00994">
    <property type="entry name" value="MoCF_biosynth"/>
    <property type="match status" value="1"/>
</dbReference>
<proteinExistence type="inferred from homology"/>
<gene>
    <name evidence="3" type="ORF">L7E55_00445</name>
</gene>
<dbReference type="InterPro" id="IPR036425">
    <property type="entry name" value="MoaB/Mog-like_dom_sf"/>
</dbReference>
<dbReference type="SMART" id="SM00852">
    <property type="entry name" value="MoCF_biosynth"/>
    <property type="match status" value="1"/>
</dbReference>
<reference evidence="3" key="1">
    <citation type="submission" date="2022-02" db="EMBL/GenBank/DDBJ databases">
        <authorList>
            <person name="Leng L."/>
        </authorList>
    </citation>
    <scope>NUCLEOTIDE SEQUENCE</scope>
    <source>
        <strain evidence="3">JI</strain>
    </source>
</reference>
<evidence type="ECO:0000313" key="3">
    <source>
        <dbReference type="EMBL" id="MDF9406839.1"/>
    </source>
</evidence>
<dbReference type="GO" id="GO:0005829">
    <property type="term" value="C:cytosol"/>
    <property type="evidence" value="ECO:0007669"/>
    <property type="project" value="TreeGrafter"/>
</dbReference>
<dbReference type="GO" id="GO:0061599">
    <property type="term" value="F:molybdopterin molybdotransferase activity"/>
    <property type="evidence" value="ECO:0007669"/>
    <property type="project" value="UniProtKB-UniRule"/>
</dbReference>
<keyword evidence="1" id="KW-0808">Transferase</keyword>
<dbReference type="GO" id="GO:0046872">
    <property type="term" value="F:metal ion binding"/>
    <property type="evidence" value="ECO:0007669"/>
    <property type="project" value="UniProtKB-UniRule"/>
</dbReference>
<comment type="pathway">
    <text evidence="1">Cofactor biosynthesis; molybdopterin biosynthesis.</text>
</comment>
<comment type="catalytic activity">
    <reaction evidence="1">
        <text>adenylyl-molybdopterin + molybdate = Mo-molybdopterin + AMP + H(+)</text>
        <dbReference type="Rhea" id="RHEA:35047"/>
        <dbReference type="ChEBI" id="CHEBI:15378"/>
        <dbReference type="ChEBI" id="CHEBI:36264"/>
        <dbReference type="ChEBI" id="CHEBI:62727"/>
        <dbReference type="ChEBI" id="CHEBI:71302"/>
        <dbReference type="ChEBI" id="CHEBI:456215"/>
    </reaction>
</comment>
<organism evidence="3 4">
    <name type="scientific">Pelotomaculum isophthalicicum JI</name>
    <dbReference type="NCBI Taxonomy" id="947010"/>
    <lineage>
        <taxon>Bacteria</taxon>
        <taxon>Bacillati</taxon>
        <taxon>Bacillota</taxon>
        <taxon>Clostridia</taxon>
        <taxon>Eubacteriales</taxon>
        <taxon>Desulfotomaculaceae</taxon>
        <taxon>Pelotomaculum</taxon>
    </lineage>
</organism>
<keyword evidence="1" id="KW-0500">Molybdenum</keyword>
<feature type="domain" description="MoaB/Mog" evidence="2">
    <location>
        <begin position="174"/>
        <end position="306"/>
    </location>
</feature>
<dbReference type="GO" id="GO:0006777">
    <property type="term" value="P:Mo-molybdopterin cofactor biosynthetic process"/>
    <property type="evidence" value="ECO:0007669"/>
    <property type="project" value="UniProtKB-UniRule"/>
</dbReference>
<dbReference type="EMBL" id="JAKOAV010000001">
    <property type="protein sequence ID" value="MDF9406839.1"/>
    <property type="molecule type" value="Genomic_DNA"/>
</dbReference>
<dbReference type="PANTHER" id="PTHR10192">
    <property type="entry name" value="MOLYBDOPTERIN BIOSYNTHESIS PROTEIN"/>
    <property type="match status" value="1"/>
</dbReference>
<dbReference type="RefSeq" id="WP_277441985.1">
    <property type="nucleotide sequence ID" value="NZ_JAKOAV010000001.1"/>
</dbReference>
<evidence type="ECO:0000259" key="2">
    <source>
        <dbReference type="SMART" id="SM00852"/>
    </source>
</evidence>
<dbReference type="PANTHER" id="PTHR10192:SF28">
    <property type="entry name" value="MOLYBDOPTERIN MOLYBDENUMTRANSFERASE"/>
    <property type="match status" value="1"/>
</dbReference>
<dbReference type="InterPro" id="IPR001453">
    <property type="entry name" value="MoaB/Mog_dom"/>
</dbReference>
<comment type="function">
    <text evidence="1">Catalyzes the insertion of molybdate into adenylated molybdopterin with the concomitant release of AMP.</text>
</comment>
<keyword evidence="1" id="KW-0460">Magnesium</keyword>
<evidence type="ECO:0000313" key="4">
    <source>
        <dbReference type="Proteomes" id="UP001154312"/>
    </source>
</evidence>
<dbReference type="Proteomes" id="UP001154312">
    <property type="component" value="Unassembled WGS sequence"/>
</dbReference>
<comment type="caution">
    <text evidence="3">The sequence shown here is derived from an EMBL/GenBank/DDBJ whole genome shotgun (WGS) entry which is preliminary data.</text>
</comment>
<accession>A0A9X4H4J9</accession>
<dbReference type="AlphaFoldDB" id="A0A9X4H4J9"/>
<protein>
    <recommendedName>
        <fullName evidence="1">Molybdopterin molybdenumtransferase</fullName>
        <ecNumber evidence="1">2.10.1.1</ecNumber>
    </recommendedName>
</protein>
<comment type="similarity">
    <text evidence="1">Belongs to the MoeA family.</text>
</comment>
<keyword evidence="1" id="KW-0501">Molybdenum cofactor biosynthesis</keyword>
<name>A0A9X4H4J9_9FIRM</name>
<sequence>MLKVKVEEAVGMVLCHDITRIAPGEFKGPAFKKGHIVTEEDIPELLKLGKEHIFIWECGEDFLHEDVAALRIARAGSGQGVSFTEPNEGKVNLIAAFRGLLKINVEGVCLINDIEEVVLSTRHTNHIVDKGDILAGTRVIPLVINKEKIELAEQVCKDYGPLLEVKEMRSLRVGLITTGNEVFHGRIEDKFSPVIKEKLSRYGCPVLFHSVLPDETGQITERIRDFIGNGAEMIIITGGMSVDPDDVTPGGVRASGAEIVTYGAPILPGAMFLLAYLDNIPVLGLPACVMYFKTTIFDLILPRILAGERVARKEITRMGYGGLCLRCQDCMFPFCSFGKSL</sequence>